<sequence length="162" mass="18166">MPEKAEKLIGEIKESASKIWLAGLGALSMTDGEGSNFFKNLVKKGQDFENMSMDQIKKVKNVLKETLSDGVAERVKDHVRDTRAKAEHVWEKIGGKIEGTRSIAESVWERIEERFEEKIANTLNHVGVPTGEEIAKLTRRVEELAEIVENLKKSQANEESSS</sequence>
<protein>
    <submittedName>
        <fullName evidence="1">Poly(Hydroxyalkanoate) granule-associated protein</fullName>
    </submittedName>
</protein>
<dbReference type="Pfam" id="PF05597">
    <property type="entry name" value="Phasin"/>
    <property type="match status" value="1"/>
</dbReference>
<reference evidence="2" key="1">
    <citation type="submission" date="2012-11" db="EMBL/GenBank/DDBJ databases">
        <authorList>
            <person name="Lucero-Rivera Y.E."/>
            <person name="Tovar-Ramirez D."/>
        </authorList>
    </citation>
    <scope>NUCLEOTIDE SEQUENCE [LARGE SCALE GENOMIC DNA]</scope>
    <source>
        <strain evidence="2">Araruama</strain>
    </source>
</reference>
<proteinExistence type="predicted"/>
<gene>
    <name evidence="1" type="ORF">OMM_06711</name>
</gene>
<dbReference type="EMBL" id="ATBP01000037">
    <property type="protein sequence ID" value="ETR73809.1"/>
    <property type="molecule type" value="Genomic_DNA"/>
</dbReference>
<dbReference type="Proteomes" id="UP000189670">
    <property type="component" value="Unassembled WGS sequence"/>
</dbReference>
<evidence type="ECO:0000313" key="2">
    <source>
        <dbReference type="Proteomes" id="UP000189670"/>
    </source>
</evidence>
<evidence type="ECO:0000313" key="1">
    <source>
        <dbReference type="EMBL" id="ETR73809.1"/>
    </source>
</evidence>
<organism evidence="1 2">
    <name type="scientific">Candidatus Magnetoglobus multicellularis str. Araruama</name>
    <dbReference type="NCBI Taxonomy" id="890399"/>
    <lineage>
        <taxon>Bacteria</taxon>
        <taxon>Pseudomonadati</taxon>
        <taxon>Thermodesulfobacteriota</taxon>
        <taxon>Desulfobacteria</taxon>
        <taxon>Desulfobacterales</taxon>
        <taxon>Desulfobacteraceae</taxon>
        <taxon>Candidatus Magnetoglobus</taxon>
    </lineage>
</organism>
<comment type="caution">
    <text evidence="1">The sequence shown here is derived from an EMBL/GenBank/DDBJ whole genome shotgun (WGS) entry which is preliminary data.</text>
</comment>
<name>A0A1V1PFX5_9BACT</name>
<accession>A0A1V1PFX5</accession>
<dbReference type="PANTHER" id="PTHR38664:SF1">
    <property type="entry name" value="SLR0058 PROTEIN"/>
    <property type="match status" value="1"/>
</dbReference>
<dbReference type="AlphaFoldDB" id="A0A1V1PFX5"/>
<dbReference type="InterPro" id="IPR008769">
    <property type="entry name" value="PhaF_PhaI"/>
</dbReference>
<dbReference type="PANTHER" id="PTHR38664">
    <property type="entry name" value="SLR0058 PROTEIN"/>
    <property type="match status" value="1"/>
</dbReference>